<feature type="transmembrane region" description="Helical" evidence="1">
    <location>
        <begin position="21"/>
        <end position="38"/>
    </location>
</feature>
<dbReference type="AlphaFoldDB" id="A0A1H3SKA7"/>
<keyword evidence="1" id="KW-0812">Transmembrane</keyword>
<evidence type="ECO:0000313" key="2">
    <source>
        <dbReference type="EMBL" id="SDZ38412.1"/>
    </source>
</evidence>
<keyword evidence="1" id="KW-1133">Transmembrane helix</keyword>
<feature type="transmembrane region" description="Helical" evidence="1">
    <location>
        <begin position="127"/>
        <end position="146"/>
    </location>
</feature>
<keyword evidence="1" id="KW-0472">Membrane</keyword>
<sequence length="153" mass="15769">MADVRRSEPLRNAVVPRWTPFAVAGALALFVVIASWFAGPGLFALTGEAKGVVVEAEVTGPAPCTGPAPHEAVRIPQGGHTLDATLTACGHNQGEKVKVLLPDEHTGNLTVDPAEFVTGANDLARPAGLALLTLSCAAGAGFVYLLQRTPARP</sequence>
<reference evidence="2 3" key="1">
    <citation type="submission" date="2016-10" db="EMBL/GenBank/DDBJ databases">
        <authorList>
            <person name="de Groot N.N."/>
        </authorList>
    </citation>
    <scope>NUCLEOTIDE SEQUENCE [LARGE SCALE GENOMIC DNA]</scope>
    <source>
        <strain evidence="2 3">CPCC 202699</strain>
    </source>
</reference>
<proteinExistence type="predicted"/>
<organism evidence="2 3">
    <name type="scientific">Amycolatopsis xylanica</name>
    <dbReference type="NCBI Taxonomy" id="589385"/>
    <lineage>
        <taxon>Bacteria</taxon>
        <taxon>Bacillati</taxon>
        <taxon>Actinomycetota</taxon>
        <taxon>Actinomycetes</taxon>
        <taxon>Pseudonocardiales</taxon>
        <taxon>Pseudonocardiaceae</taxon>
        <taxon>Amycolatopsis</taxon>
    </lineage>
</organism>
<name>A0A1H3SKA7_9PSEU</name>
<dbReference type="STRING" id="589385.SAMN05421504_11482"/>
<protein>
    <submittedName>
        <fullName evidence="2">Uncharacterized protein</fullName>
    </submittedName>
</protein>
<gene>
    <name evidence="2" type="ORF">SAMN05421504_11482</name>
</gene>
<keyword evidence="3" id="KW-1185">Reference proteome</keyword>
<accession>A0A1H3SKA7</accession>
<dbReference type="Proteomes" id="UP000199515">
    <property type="component" value="Unassembled WGS sequence"/>
</dbReference>
<dbReference type="EMBL" id="FNON01000014">
    <property type="protein sequence ID" value="SDZ38412.1"/>
    <property type="molecule type" value="Genomic_DNA"/>
</dbReference>
<evidence type="ECO:0000256" key="1">
    <source>
        <dbReference type="SAM" id="Phobius"/>
    </source>
</evidence>
<evidence type="ECO:0000313" key="3">
    <source>
        <dbReference type="Proteomes" id="UP000199515"/>
    </source>
</evidence>